<dbReference type="InterPro" id="IPR001343">
    <property type="entry name" value="Hemolysn_Ca-bd"/>
</dbReference>
<evidence type="ECO:0000256" key="7">
    <source>
        <dbReference type="ARBA" id="ARBA00022737"/>
    </source>
</evidence>
<sequence length="1402" mass="148952">MAVSTLRVIHNGQIQDFPIRANQTLRIPAKAGAKYQLLNEHGALMIEPHTQVAGQDLLVFAERNATQPFLVIENYRDFAEIVDKYELMNMQTTLALGDGSVLMPIAPQTATVTAASAEVATQVGMTTGAKVALGAVGVLGVGLLAAAGGSGSGEESTNNQNPAPSTPPTPSNPTPSTPPMPSNPAPSTPPPSNPTPPSKPQPTVRIVTTKITDDNIINIAEQTAQYTISGKTTNAANGTVTLLIDGKSIAQAQVQADGTFTATVKGQDLVAGSLKQIVAKVTANGETATSAPLVYQVDTVAPTASVEIKQIAENNILNLNEVAKTDLQVTGNIGNLESGATAKVTINVNGKDIAATVSGNTFTAMVNGADLAADSDKQISAKIIVTDKAGNSSVAQNVATYRVEPQPKPMPTVQISTNKITDDNIINIAEQTAQYTISGKTTNAANGTVTLLIDGKSIAQAQVQADGTFTATVKGQDLVAGSLKQIVAKVTANGETATSAPLVYQVDTVAPTASVEIKQIAENNILNLNEVSKTDLQVTGNIGNLESGATAKVTVNVNGKDVNATVSGNTFTAMVNGADLAADSDKQISAKIIVTDKAGNSSVAQNVATYTVEPSEPVSLTLEHVSDDNVVALNETPVLTRISGSLDVSGQAPIFRAKGILQNIALTIGSKTFERVGLVYDKASKGYTFTFDVPTEELTALQGQPISYDVGHQREYHIFYPDSIGFEASIPQTINSQLNNIAEAITLNSPVVSGNQGSYTIANMKTATDTETLSGSLKGSFVAGEAVNILLNNQTYTASVDGNGKFTTKVSTQDLVQDSDKKVEAVLARQPDKTDVLSYTVVQPVPKAEEFVAGNQHAQPTTVENPVGADINAPYFIKNLAYDYEHTDGDGANQHLGYLEGHIYGNKRVITYHIPTQTELDEMRGSPSNKATWTKFGFDTNYENHVGAQPTYDFLAKYNFDRLLQMNPVAFNNENTQAIHTTIEMIEKYANVDFVEVNSVKESNLDFYLVDFTRVNGAGAFNDDYGKPVGKAGQSSMGGDVYLSSGFFHIKGRTLNTDEGIQTAVHETLHSLGFKHPHLDEGEPNSIPHFSAEQDSGSFTTMSYLRDVVNNPREPHLYDIATLHYFYGVNTAHRAGNDTYTFKDYNPQSADGDIYIWDGAGVDTFDASKEAQGVNVNLSPGSLIYADKNDTGTSFGLLKGVSVLRSDYENGNLTPYTGNDDKAEVVRVHEIAEGVSFIGYGTQLENLIGSAHDDLLTGNAAHNLIQGGAGNDKIAGKDGNDTLMGGNGNDQVQGDAGDDILYGGLGVDTLTGGAGKDQFVFNTWAANEVDIITDFNVNDDKIALSSVFHENTLTQFSDYMQYNKATGELRYDQDGKGTQAEFVTFAKVTAGLDIEQNHFVML</sequence>
<dbReference type="InterPro" id="IPR011049">
    <property type="entry name" value="Serralysin-like_metalloprot_C"/>
</dbReference>
<dbReference type="GO" id="GO:0005615">
    <property type="term" value="C:extracellular space"/>
    <property type="evidence" value="ECO:0007669"/>
    <property type="project" value="InterPro"/>
</dbReference>
<organism evidence="12 13">
    <name type="scientific">Alysiella crassa</name>
    <dbReference type="NCBI Taxonomy" id="153491"/>
    <lineage>
        <taxon>Bacteria</taxon>
        <taxon>Pseudomonadati</taxon>
        <taxon>Pseudomonadota</taxon>
        <taxon>Betaproteobacteria</taxon>
        <taxon>Neisseriales</taxon>
        <taxon>Neisseriaceae</taxon>
        <taxon>Alysiella</taxon>
    </lineage>
</organism>
<evidence type="ECO:0000313" key="12">
    <source>
        <dbReference type="EMBL" id="SSY80426.1"/>
    </source>
</evidence>
<comment type="subcellular location">
    <subcellularLocation>
        <location evidence="2">Membrane</location>
    </subcellularLocation>
    <subcellularLocation>
        <location evidence="3">Secreted</location>
    </subcellularLocation>
</comment>
<dbReference type="GO" id="GO:0008270">
    <property type="term" value="F:zinc ion binding"/>
    <property type="evidence" value="ECO:0007669"/>
    <property type="project" value="InterPro"/>
</dbReference>
<dbReference type="InterPro" id="IPR024079">
    <property type="entry name" value="MetalloPept_cat_dom_sf"/>
</dbReference>
<accession>A0A376BU13</accession>
<dbReference type="Gene3D" id="2.150.10.10">
    <property type="entry name" value="Serralysin-like metalloprotease, C-terminal"/>
    <property type="match status" value="1"/>
</dbReference>
<comment type="similarity">
    <text evidence="4">Belongs to the peptidase M10B family.</text>
</comment>
<dbReference type="InterPro" id="IPR019960">
    <property type="entry name" value="T1SS_VCA0849"/>
</dbReference>
<keyword evidence="6" id="KW-0800">Toxin</keyword>
<dbReference type="InterPro" id="IPR018511">
    <property type="entry name" value="Hemolysin-typ_Ca-bd_CS"/>
</dbReference>
<dbReference type="OrthoDB" id="480426at2"/>
<keyword evidence="8" id="KW-0843">Virulence</keyword>
<dbReference type="SUPFAM" id="SSF55486">
    <property type="entry name" value="Metalloproteases ('zincins'), catalytic domain"/>
    <property type="match status" value="1"/>
</dbReference>
<proteinExistence type="inferred from homology"/>
<dbReference type="PRINTS" id="PR01488">
    <property type="entry name" value="RTXTOXINA"/>
</dbReference>
<name>A0A376BU13_9NEIS</name>
<dbReference type="EC" id="3.4.24.40" evidence="12"/>
<dbReference type="PRINTS" id="PR00313">
    <property type="entry name" value="CABNDNGRPT"/>
</dbReference>
<evidence type="ECO:0000313" key="13">
    <source>
        <dbReference type="Proteomes" id="UP000254209"/>
    </source>
</evidence>
<dbReference type="GO" id="GO:0016020">
    <property type="term" value="C:membrane"/>
    <property type="evidence" value="ECO:0007669"/>
    <property type="project" value="UniProtKB-SubCell"/>
</dbReference>
<dbReference type="InterPro" id="IPR006026">
    <property type="entry name" value="Peptidase_Metallo"/>
</dbReference>
<dbReference type="InterPro" id="IPR003995">
    <property type="entry name" value="RTX_toxin_determinant-A"/>
</dbReference>
<feature type="compositionally biased region" description="Pro residues" evidence="10">
    <location>
        <begin position="164"/>
        <end position="200"/>
    </location>
</feature>
<dbReference type="NCBIfam" id="NF033510">
    <property type="entry name" value="Ca_tandemer"/>
    <property type="match status" value="5"/>
</dbReference>
<dbReference type="Pfam" id="PF08548">
    <property type="entry name" value="Peptidase_M10_C"/>
    <property type="match status" value="1"/>
</dbReference>
<evidence type="ECO:0000256" key="8">
    <source>
        <dbReference type="ARBA" id="ARBA00023026"/>
    </source>
</evidence>
<keyword evidence="12" id="KW-0378">Hydrolase</keyword>
<evidence type="ECO:0000256" key="2">
    <source>
        <dbReference type="ARBA" id="ARBA00004370"/>
    </source>
</evidence>
<reference evidence="12 13" key="1">
    <citation type="submission" date="2018-06" db="EMBL/GenBank/DDBJ databases">
        <authorList>
            <consortium name="Pathogen Informatics"/>
            <person name="Doyle S."/>
        </authorList>
    </citation>
    <scope>NUCLEOTIDE SEQUENCE [LARGE SCALE GENOMIC DNA]</scope>
    <source>
        <strain evidence="12 13">NCTC10283</strain>
    </source>
</reference>
<dbReference type="NCBIfam" id="TIGR03661">
    <property type="entry name" value="T1SS_VCA0849"/>
    <property type="match status" value="1"/>
</dbReference>
<evidence type="ECO:0000256" key="3">
    <source>
        <dbReference type="ARBA" id="ARBA00004613"/>
    </source>
</evidence>
<keyword evidence="5" id="KW-0964">Secreted</keyword>
<dbReference type="Gene3D" id="2.60.40.10">
    <property type="entry name" value="Immunoglobulins"/>
    <property type="match status" value="5"/>
</dbReference>
<dbReference type="Gene3D" id="3.40.390.10">
    <property type="entry name" value="Collagenase (Catalytic Domain)"/>
    <property type="match status" value="1"/>
</dbReference>
<evidence type="ECO:0000256" key="1">
    <source>
        <dbReference type="ARBA" id="ARBA00001913"/>
    </source>
</evidence>
<gene>
    <name evidence="12" type="primary">prtB_2</name>
    <name evidence="12" type="ORF">NCTC10283_01985</name>
</gene>
<dbReference type="RefSeq" id="WP_034291767.1">
    <property type="nucleotide sequence ID" value="NZ_CP091519.2"/>
</dbReference>
<evidence type="ECO:0000256" key="4">
    <source>
        <dbReference type="ARBA" id="ARBA00009490"/>
    </source>
</evidence>
<evidence type="ECO:0000259" key="11">
    <source>
        <dbReference type="SMART" id="SM00235"/>
    </source>
</evidence>
<dbReference type="Pfam" id="PF00353">
    <property type="entry name" value="HemolysinCabind"/>
    <property type="match status" value="1"/>
</dbReference>
<evidence type="ECO:0000256" key="5">
    <source>
        <dbReference type="ARBA" id="ARBA00022525"/>
    </source>
</evidence>
<dbReference type="GO" id="GO:0005509">
    <property type="term" value="F:calcium ion binding"/>
    <property type="evidence" value="ECO:0007669"/>
    <property type="project" value="InterPro"/>
</dbReference>
<keyword evidence="9" id="KW-0472">Membrane</keyword>
<dbReference type="GO" id="GO:0090729">
    <property type="term" value="F:toxin activity"/>
    <property type="evidence" value="ECO:0007669"/>
    <property type="project" value="UniProtKB-KW"/>
</dbReference>
<evidence type="ECO:0000256" key="9">
    <source>
        <dbReference type="ARBA" id="ARBA00023136"/>
    </source>
</evidence>
<dbReference type="PANTHER" id="PTHR38340:SF1">
    <property type="entry name" value="S-LAYER PROTEIN"/>
    <property type="match status" value="1"/>
</dbReference>
<protein>
    <submittedName>
        <fullName evidence="12">Serralysin B</fullName>
        <ecNumber evidence="12">3.4.24.40</ecNumber>
    </submittedName>
</protein>
<evidence type="ECO:0000256" key="6">
    <source>
        <dbReference type="ARBA" id="ARBA00022656"/>
    </source>
</evidence>
<keyword evidence="13" id="KW-1185">Reference proteome</keyword>
<dbReference type="STRING" id="1120980.GCA_000745955_00748"/>
<dbReference type="InterPro" id="IPR013783">
    <property type="entry name" value="Ig-like_fold"/>
</dbReference>
<dbReference type="SUPFAM" id="SSF51120">
    <property type="entry name" value="beta-Roll"/>
    <property type="match status" value="1"/>
</dbReference>
<dbReference type="PANTHER" id="PTHR38340">
    <property type="entry name" value="S-LAYER PROTEIN"/>
    <property type="match status" value="1"/>
</dbReference>
<feature type="domain" description="Peptidase metallopeptidase" evidence="11">
    <location>
        <begin position="948"/>
        <end position="1120"/>
    </location>
</feature>
<dbReference type="InterPro" id="IPR013858">
    <property type="entry name" value="Peptidase_M10B_C"/>
</dbReference>
<comment type="cofactor">
    <cofactor evidence="1">
        <name>Ca(2+)</name>
        <dbReference type="ChEBI" id="CHEBI:29108"/>
    </cofactor>
</comment>
<evidence type="ECO:0000256" key="10">
    <source>
        <dbReference type="SAM" id="MobiDB-lite"/>
    </source>
</evidence>
<dbReference type="SMART" id="SM00235">
    <property type="entry name" value="ZnMc"/>
    <property type="match status" value="1"/>
</dbReference>
<dbReference type="GO" id="GO:0006508">
    <property type="term" value="P:proteolysis"/>
    <property type="evidence" value="ECO:0007669"/>
    <property type="project" value="InterPro"/>
</dbReference>
<feature type="region of interest" description="Disordered" evidence="10">
    <location>
        <begin position="148"/>
        <end position="203"/>
    </location>
</feature>
<keyword evidence="7" id="KW-0677">Repeat</keyword>
<dbReference type="GO" id="GO:0008237">
    <property type="term" value="F:metallopeptidase activity"/>
    <property type="evidence" value="ECO:0007669"/>
    <property type="project" value="InterPro"/>
</dbReference>
<dbReference type="EMBL" id="UFSO01000003">
    <property type="protein sequence ID" value="SSY80426.1"/>
    <property type="molecule type" value="Genomic_DNA"/>
</dbReference>
<dbReference type="PROSITE" id="PS00330">
    <property type="entry name" value="HEMOLYSIN_CALCIUM"/>
    <property type="match status" value="1"/>
</dbReference>
<dbReference type="Proteomes" id="UP000254209">
    <property type="component" value="Unassembled WGS sequence"/>
</dbReference>
<dbReference type="InterPro" id="IPR050557">
    <property type="entry name" value="RTX_toxin/Mannuronan_C5-epim"/>
</dbReference>